<sequence length="159" mass="17592">MRTLEATIEAVPDLPLIRISREFDATPDQVQRAHTDPELFARWIGPDSRTTVIEVWDARTGGAWRYTNTNCDGDVQTFFGSFHLVRPGRMTQTFTWGGMPDGVSLETVTFEALPGGRTRLSATSLVDSIEGRDAILRSGMDLGMREGYAKLDALLADGR</sequence>
<keyword evidence="4" id="KW-1185">Reference proteome</keyword>
<proteinExistence type="inferred from homology"/>
<reference evidence="3 4" key="1">
    <citation type="submission" date="2018-11" db="EMBL/GenBank/DDBJ databases">
        <title>Complete genome sequence of Nocardioides baekrokdamisoli strain KCTC 39748.</title>
        <authorList>
            <person name="Kang S.W."/>
            <person name="Lee K.C."/>
            <person name="Kim K.K."/>
            <person name="Kim J.S."/>
            <person name="Kim D.S."/>
            <person name="Ko S.H."/>
            <person name="Yang S.H."/>
            <person name="Shin Y.K."/>
            <person name="Lee J.S."/>
        </authorList>
    </citation>
    <scope>NUCLEOTIDE SEQUENCE [LARGE SCALE GENOMIC DNA]</scope>
    <source>
        <strain evidence="3 4">KCTC 39748</strain>
    </source>
</reference>
<gene>
    <name evidence="3" type="ORF">Back2_04660</name>
</gene>
<evidence type="ECO:0000313" key="3">
    <source>
        <dbReference type="EMBL" id="BBH16179.1"/>
    </source>
</evidence>
<evidence type="ECO:0000313" key="4">
    <source>
        <dbReference type="Proteomes" id="UP000271573"/>
    </source>
</evidence>
<accession>A0A3G9IZP7</accession>
<dbReference type="Proteomes" id="UP000271573">
    <property type="component" value="Chromosome"/>
</dbReference>
<comment type="similarity">
    <text evidence="1">Belongs to the AHA1 family.</text>
</comment>
<feature type="domain" description="Activator of Hsp90 ATPase homologue 1/2-like C-terminal" evidence="2">
    <location>
        <begin position="24"/>
        <end position="155"/>
    </location>
</feature>
<dbReference type="KEGG" id="nbe:Back2_04660"/>
<evidence type="ECO:0000259" key="2">
    <source>
        <dbReference type="Pfam" id="PF08327"/>
    </source>
</evidence>
<protein>
    <submittedName>
        <fullName evidence="3">Activator of HSP90 ATPase</fullName>
    </submittedName>
</protein>
<dbReference type="Pfam" id="PF08327">
    <property type="entry name" value="AHSA1"/>
    <property type="match status" value="1"/>
</dbReference>
<organism evidence="3 4">
    <name type="scientific">Nocardioides baekrokdamisoli</name>
    <dbReference type="NCBI Taxonomy" id="1804624"/>
    <lineage>
        <taxon>Bacteria</taxon>
        <taxon>Bacillati</taxon>
        <taxon>Actinomycetota</taxon>
        <taxon>Actinomycetes</taxon>
        <taxon>Propionibacteriales</taxon>
        <taxon>Nocardioidaceae</taxon>
        <taxon>Nocardioides</taxon>
    </lineage>
</organism>
<name>A0A3G9IZP7_9ACTN</name>
<dbReference type="AlphaFoldDB" id="A0A3G9IZP7"/>
<dbReference type="OrthoDB" id="5185819at2"/>
<dbReference type="EMBL" id="AP019307">
    <property type="protein sequence ID" value="BBH16179.1"/>
    <property type="molecule type" value="Genomic_DNA"/>
</dbReference>
<dbReference type="InterPro" id="IPR023393">
    <property type="entry name" value="START-like_dom_sf"/>
</dbReference>
<dbReference type="SUPFAM" id="SSF55961">
    <property type="entry name" value="Bet v1-like"/>
    <property type="match status" value="1"/>
</dbReference>
<dbReference type="CDD" id="cd07826">
    <property type="entry name" value="SRPBCC_CalC_Aha1-like_9"/>
    <property type="match status" value="1"/>
</dbReference>
<dbReference type="InterPro" id="IPR013538">
    <property type="entry name" value="ASHA1/2-like_C"/>
</dbReference>
<evidence type="ECO:0000256" key="1">
    <source>
        <dbReference type="ARBA" id="ARBA00006817"/>
    </source>
</evidence>
<dbReference type="RefSeq" id="WP_125566401.1">
    <property type="nucleotide sequence ID" value="NZ_AP019307.1"/>
</dbReference>
<dbReference type="Gene3D" id="3.30.530.20">
    <property type="match status" value="1"/>
</dbReference>